<evidence type="ECO:0000256" key="1">
    <source>
        <dbReference type="SAM" id="Phobius"/>
    </source>
</evidence>
<evidence type="ECO:0000313" key="3">
    <source>
        <dbReference type="Proteomes" id="UP000233440"/>
    </source>
</evidence>
<keyword evidence="2" id="KW-0808">Transferase</keyword>
<protein>
    <submittedName>
        <fullName evidence="2">Glycerol acyltransferase</fullName>
    </submittedName>
</protein>
<keyword evidence="3" id="KW-1185">Reference proteome</keyword>
<dbReference type="EMBL" id="PIQO01000002">
    <property type="protein sequence ID" value="PKR86471.1"/>
    <property type="molecule type" value="Genomic_DNA"/>
</dbReference>
<dbReference type="Proteomes" id="UP000233440">
    <property type="component" value="Unassembled WGS sequence"/>
</dbReference>
<dbReference type="GO" id="GO:0016746">
    <property type="term" value="F:acyltransferase activity"/>
    <property type="evidence" value="ECO:0007669"/>
    <property type="project" value="UniProtKB-KW"/>
</dbReference>
<dbReference type="AlphaFoldDB" id="A0A2N3LPC7"/>
<gene>
    <name evidence="2" type="ORF">CWO92_03720</name>
</gene>
<sequence>MKKNFYGILFLICRRIVRIFYPKYTVQTPKNSGPVVYITHHQNLFGPYILLLWFTECIHAWILHVFLNRKACYDHYVNYTFTKRFGWNRTLAAICAFFISSFVPNLLHSSKGIPVYRGSRKIVHTFKHSAEVMSNGESIAIFPDTDYSDTSSEMKDMYDGFLSIEKYYFNITRKHVCFIPLYVSKKKRKIIADKQIYFRDGKPFKEEKQIVYDQILAELHRLAALCGDIKQDGKG</sequence>
<reference evidence="2 3" key="1">
    <citation type="submission" date="2017-11" db="EMBL/GenBank/DDBJ databases">
        <title>Bacillus camelliae sp. nov., isolated from pu'er tea.</title>
        <authorList>
            <person name="Niu L."/>
        </authorList>
    </citation>
    <scope>NUCLEOTIDE SEQUENCE [LARGE SCALE GENOMIC DNA]</scope>
    <source>
        <strain evidence="2 3">7578-1</strain>
    </source>
</reference>
<keyword evidence="1" id="KW-0812">Transmembrane</keyword>
<feature type="transmembrane region" description="Helical" evidence="1">
    <location>
        <begin position="87"/>
        <end position="107"/>
    </location>
</feature>
<keyword evidence="1" id="KW-1133">Transmembrane helix</keyword>
<feature type="transmembrane region" description="Helical" evidence="1">
    <location>
        <begin position="48"/>
        <end position="67"/>
    </location>
</feature>
<accession>A0A2N3LPC7</accession>
<keyword evidence="2" id="KW-0012">Acyltransferase</keyword>
<comment type="caution">
    <text evidence="2">The sequence shown here is derived from an EMBL/GenBank/DDBJ whole genome shotgun (WGS) entry which is preliminary data.</text>
</comment>
<organism evidence="2 3">
    <name type="scientific">Heyndrickxia camelliae</name>
    <dbReference type="NCBI Taxonomy" id="1707093"/>
    <lineage>
        <taxon>Bacteria</taxon>
        <taxon>Bacillati</taxon>
        <taxon>Bacillota</taxon>
        <taxon>Bacilli</taxon>
        <taxon>Bacillales</taxon>
        <taxon>Bacillaceae</taxon>
        <taxon>Heyndrickxia</taxon>
    </lineage>
</organism>
<dbReference type="OrthoDB" id="2165242at2"/>
<keyword evidence="1" id="KW-0472">Membrane</keyword>
<evidence type="ECO:0000313" key="2">
    <source>
        <dbReference type="EMBL" id="PKR86471.1"/>
    </source>
</evidence>
<name>A0A2N3LPC7_9BACI</name>
<proteinExistence type="predicted"/>